<keyword evidence="2" id="KW-0812">Transmembrane</keyword>
<feature type="compositionally biased region" description="Low complexity" evidence="1">
    <location>
        <begin position="149"/>
        <end position="163"/>
    </location>
</feature>
<reference evidence="3 4" key="1">
    <citation type="submission" date="2017-06" db="EMBL/GenBank/DDBJ databases">
        <title>Complete genome sequence of Paenibacillus donghaensis KCTC 13049T isolated from East Sea sediment, South Korea.</title>
        <authorList>
            <person name="Jung B.K."/>
            <person name="Hong S.-J."/>
            <person name="Shin J.-H."/>
        </authorList>
    </citation>
    <scope>NUCLEOTIDE SEQUENCE [LARGE SCALE GENOMIC DNA]</scope>
    <source>
        <strain evidence="3 4">KCTC 13049</strain>
    </source>
</reference>
<protein>
    <recommendedName>
        <fullName evidence="5">Tissue inhibitor of metalloproteinase</fullName>
    </recommendedName>
</protein>
<dbReference type="SUPFAM" id="SSF50242">
    <property type="entry name" value="TIMP-like"/>
    <property type="match status" value="1"/>
</dbReference>
<dbReference type="Gene3D" id="2.40.50.120">
    <property type="match status" value="1"/>
</dbReference>
<gene>
    <name evidence="3" type="ORF">B9T62_00105</name>
</gene>
<name>A0A2Z2K4T0_9BACL</name>
<dbReference type="EMBL" id="CP021780">
    <property type="protein sequence ID" value="ASA19394.1"/>
    <property type="molecule type" value="Genomic_DNA"/>
</dbReference>
<evidence type="ECO:0000313" key="4">
    <source>
        <dbReference type="Proteomes" id="UP000249890"/>
    </source>
</evidence>
<dbReference type="KEGG" id="pdh:B9T62_00105"/>
<evidence type="ECO:0000313" key="3">
    <source>
        <dbReference type="EMBL" id="ASA19394.1"/>
    </source>
</evidence>
<evidence type="ECO:0008006" key="5">
    <source>
        <dbReference type="Google" id="ProtNLM"/>
    </source>
</evidence>
<proteinExistence type="predicted"/>
<keyword evidence="2" id="KW-1133">Transmembrane helix</keyword>
<dbReference type="OrthoDB" id="8221747at2"/>
<dbReference type="AlphaFoldDB" id="A0A2Z2K4T0"/>
<keyword evidence="4" id="KW-1185">Reference proteome</keyword>
<keyword evidence="2" id="KW-0472">Membrane</keyword>
<organism evidence="3 4">
    <name type="scientific">Paenibacillus donghaensis</name>
    <dbReference type="NCBI Taxonomy" id="414771"/>
    <lineage>
        <taxon>Bacteria</taxon>
        <taxon>Bacillati</taxon>
        <taxon>Bacillota</taxon>
        <taxon>Bacilli</taxon>
        <taxon>Bacillales</taxon>
        <taxon>Paenibacillaceae</taxon>
        <taxon>Paenibacillus</taxon>
    </lineage>
</organism>
<feature type="region of interest" description="Disordered" evidence="1">
    <location>
        <begin position="140"/>
        <end position="193"/>
    </location>
</feature>
<evidence type="ECO:0000256" key="2">
    <source>
        <dbReference type="SAM" id="Phobius"/>
    </source>
</evidence>
<evidence type="ECO:0000256" key="1">
    <source>
        <dbReference type="SAM" id="MobiDB-lite"/>
    </source>
</evidence>
<dbReference type="InterPro" id="IPR008993">
    <property type="entry name" value="TIMP-like_OB-fold"/>
</dbReference>
<accession>A0A2Z2K4T0</accession>
<sequence length="232" mass="23630">MLSRLRNPALVILCAALVVMGLLIVRPGVSYACSCVVPDGPQASLERSAAVFSGEVVSMEEKQGVVTSTGDPVQVTFKVANSWKGVEGDEVTLTTAMSSESCGFEFTEGSSYLVYAGGAEGKLQASLCSRTVKLASAGEDLEALGPGTSPSVSPSPAASAEPPQGVETPPVAEGGAGNDGGSGDNAEPAVNAAESGGDSAQIYVWSGVALLALVVVVVIFRYRSIRMRSGRK</sequence>
<dbReference type="Proteomes" id="UP000249890">
    <property type="component" value="Chromosome"/>
</dbReference>
<feature type="transmembrane region" description="Helical" evidence="2">
    <location>
        <begin position="202"/>
        <end position="222"/>
    </location>
</feature>
<feature type="compositionally biased region" description="Gly residues" evidence="1">
    <location>
        <begin position="174"/>
        <end position="183"/>
    </location>
</feature>
<dbReference type="RefSeq" id="WP_087913419.1">
    <property type="nucleotide sequence ID" value="NZ_CP021780.1"/>
</dbReference>